<evidence type="ECO:0000259" key="6">
    <source>
        <dbReference type="PROSITE" id="PS51898"/>
    </source>
</evidence>
<evidence type="ECO:0000313" key="8">
    <source>
        <dbReference type="EMBL" id="GIG21134.1"/>
    </source>
</evidence>
<evidence type="ECO:0000313" key="9">
    <source>
        <dbReference type="Proteomes" id="UP000632740"/>
    </source>
</evidence>
<dbReference type="Pfam" id="PF26003">
    <property type="entry name" value="Integrase_N_phage"/>
    <property type="match status" value="1"/>
</dbReference>
<dbReference type="Gene3D" id="1.10.443.10">
    <property type="entry name" value="Intergrase catalytic core"/>
    <property type="match status" value="1"/>
</dbReference>
<evidence type="ECO:0000256" key="1">
    <source>
        <dbReference type="ARBA" id="ARBA00008857"/>
    </source>
</evidence>
<reference evidence="8" key="1">
    <citation type="submission" date="2021-01" db="EMBL/GenBank/DDBJ databases">
        <title>Whole genome shotgun sequence of Cellulomonas chitinilytica NBRC 110799.</title>
        <authorList>
            <person name="Komaki H."/>
            <person name="Tamura T."/>
        </authorList>
    </citation>
    <scope>NUCLEOTIDE SEQUENCE</scope>
    <source>
        <strain evidence="8">NBRC 110799</strain>
    </source>
</reference>
<comment type="similarity">
    <text evidence="1">Belongs to the 'phage' integrase family.</text>
</comment>
<dbReference type="InterPro" id="IPR002104">
    <property type="entry name" value="Integrase_catalytic"/>
</dbReference>
<dbReference type="Pfam" id="PF00589">
    <property type="entry name" value="Phage_integrase"/>
    <property type="match status" value="1"/>
</dbReference>
<feature type="domain" description="Core-binding (CB)" evidence="7">
    <location>
        <begin position="71"/>
        <end position="155"/>
    </location>
</feature>
<evidence type="ECO:0000256" key="4">
    <source>
        <dbReference type="ARBA" id="ARBA00023172"/>
    </source>
</evidence>
<dbReference type="GO" id="GO:0015074">
    <property type="term" value="P:DNA integration"/>
    <property type="evidence" value="ECO:0007669"/>
    <property type="project" value="UniProtKB-KW"/>
</dbReference>
<dbReference type="InterPro" id="IPR010998">
    <property type="entry name" value="Integrase_recombinase_N"/>
</dbReference>
<dbReference type="InterPro" id="IPR044068">
    <property type="entry name" value="CB"/>
</dbReference>
<dbReference type="EMBL" id="BONK01000005">
    <property type="protein sequence ID" value="GIG21134.1"/>
    <property type="molecule type" value="Genomic_DNA"/>
</dbReference>
<dbReference type="Proteomes" id="UP000632740">
    <property type="component" value="Unassembled WGS sequence"/>
</dbReference>
<evidence type="ECO:0000259" key="7">
    <source>
        <dbReference type="PROSITE" id="PS51900"/>
    </source>
</evidence>
<dbReference type="AlphaFoldDB" id="A0A919P518"/>
<dbReference type="PROSITE" id="PS51898">
    <property type="entry name" value="TYR_RECOMBINASE"/>
    <property type="match status" value="1"/>
</dbReference>
<evidence type="ECO:0000256" key="2">
    <source>
        <dbReference type="ARBA" id="ARBA00022908"/>
    </source>
</evidence>
<dbReference type="InterPro" id="IPR013762">
    <property type="entry name" value="Integrase-like_cat_sf"/>
</dbReference>
<sequence>MVSKRKGFGSITKLPSGRYRARHTVPGTMPQVWVNAPSTFSRKADAEIWLARQRTKLEDGVIRPKVLVSRITIREYAERWMQERRNSSGEPLRPSTRRVYEHYLKQHVYPALGGTLLSELTAESITCWYRDLLPQRPTLRARTYALLRGIMATALEDDLVSENPCRVRGASRSKPATKQFVASPAQVVELAAAMPPELALSVLLGAWCQLRNGEALELRRGDIDTEAVRVSRGVTWVEGAPVVGPPKTEAGVRAISVPPHIAPAVEAHLDSYAAPGPDGLLFPRAHQPTLQIHPSTYAYHFKQAVKKTSLPGGFRFHWLRHTGLTLAAQSGATLAELQARAGHSTPSTVMLYQHATTVRDRALAAALSDLAKQ</sequence>
<dbReference type="InterPro" id="IPR011010">
    <property type="entry name" value="DNA_brk_join_enz"/>
</dbReference>
<feature type="domain" description="Tyr recombinase" evidence="6">
    <location>
        <begin position="175"/>
        <end position="365"/>
    </location>
</feature>
<dbReference type="CDD" id="cd01189">
    <property type="entry name" value="INT_ICEBs1_C_like"/>
    <property type="match status" value="1"/>
</dbReference>
<comment type="caution">
    <text evidence="8">The sequence shown here is derived from an EMBL/GenBank/DDBJ whole genome shotgun (WGS) entry which is preliminary data.</text>
</comment>
<name>A0A919P518_9CELL</name>
<protein>
    <submittedName>
        <fullName evidence="8">Prophage phiRv2 integrase</fullName>
    </submittedName>
</protein>
<dbReference type="PANTHER" id="PTHR30349">
    <property type="entry name" value="PHAGE INTEGRASE-RELATED"/>
    <property type="match status" value="1"/>
</dbReference>
<dbReference type="PROSITE" id="PS51900">
    <property type="entry name" value="CB"/>
    <property type="match status" value="1"/>
</dbReference>
<organism evidence="8 9">
    <name type="scientific">Cellulomonas chitinilytica</name>
    <dbReference type="NCBI Taxonomy" id="398759"/>
    <lineage>
        <taxon>Bacteria</taxon>
        <taxon>Bacillati</taxon>
        <taxon>Actinomycetota</taxon>
        <taxon>Actinomycetes</taxon>
        <taxon>Micrococcales</taxon>
        <taxon>Cellulomonadaceae</taxon>
        <taxon>Cellulomonas</taxon>
    </lineage>
</organism>
<proteinExistence type="inferred from homology"/>
<keyword evidence="9" id="KW-1185">Reference proteome</keyword>
<dbReference type="SUPFAM" id="SSF56349">
    <property type="entry name" value="DNA breaking-rejoining enzymes"/>
    <property type="match status" value="1"/>
</dbReference>
<gene>
    <name evidence="8" type="ORF">Cch01nite_18580</name>
</gene>
<dbReference type="PANTHER" id="PTHR30349:SF64">
    <property type="entry name" value="PROPHAGE INTEGRASE INTD-RELATED"/>
    <property type="match status" value="1"/>
</dbReference>
<evidence type="ECO:0000256" key="3">
    <source>
        <dbReference type="ARBA" id="ARBA00023125"/>
    </source>
</evidence>
<accession>A0A919P518</accession>
<keyword evidence="3 5" id="KW-0238">DNA-binding</keyword>
<keyword evidence="2" id="KW-0229">DNA integration</keyword>
<dbReference type="GO" id="GO:0006310">
    <property type="term" value="P:DNA recombination"/>
    <property type="evidence" value="ECO:0007669"/>
    <property type="project" value="UniProtKB-KW"/>
</dbReference>
<dbReference type="Pfam" id="PF14659">
    <property type="entry name" value="Phage_int_SAM_3"/>
    <property type="match status" value="1"/>
</dbReference>
<dbReference type="InterPro" id="IPR058717">
    <property type="entry name" value="Phage_L5_Integrase_N"/>
</dbReference>
<evidence type="ECO:0000256" key="5">
    <source>
        <dbReference type="PROSITE-ProRule" id="PRU01248"/>
    </source>
</evidence>
<dbReference type="Gene3D" id="1.10.150.130">
    <property type="match status" value="1"/>
</dbReference>
<keyword evidence="4" id="KW-0233">DNA recombination</keyword>
<dbReference type="GO" id="GO:0003677">
    <property type="term" value="F:DNA binding"/>
    <property type="evidence" value="ECO:0007669"/>
    <property type="project" value="UniProtKB-UniRule"/>
</dbReference>
<dbReference type="InterPro" id="IPR050090">
    <property type="entry name" value="Tyrosine_recombinase_XerCD"/>
</dbReference>
<dbReference type="InterPro" id="IPR004107">
    <property type="entry name" value="Integrase_SAM-like_N"/>
</dbReference>